<sequence>MIIKEVDLKDTLSLFEPFRSRFFPFLLDSGMDPSHLGRYSIMGSDPFLVIRAKGREIAVFDGSSWIRKEDDPFSVLRQLLSRYQLPGSPHLPVVAGAFGYCSYDLGRLLEKLPEHSADDLKVPDLYLGFYDRLAIIDHLEGRAFLTSTGLPEVGEARLKVAERRLRELQEIIANSRAPVDPVKSAGFGGSPKIFGHFTRDSYCRAVQKVKDYIAAGDIFQANLTQRFSCPLEIHPWHLYLRLRLENPAPFAAYLHYPELDVVSASPERFLRVRGRLVETRPIKGTRPRGRNQEEDMRLREELLHSEKDRAELTMIIDLERNDLGKVCSYGSVHVPELICLEEYATVFHLVSTVRGVLAPGRDLVDLLCATFPGGSITGAPKIRAMEIIDELEPVRRGIYTGSIGYLGFDGNADLNIVIRTFIVKDGVAYFNVGGGIVADSDPEAEYRETITKARALLRALGYRREEVAVCLE</sequence>
<keyword evidence="5" id="KW-0032">Aminotransferase</keyword>
<dbReference type="Pfam" id="PF04715">
    <property type="entry name" value="Anth_synt_I_N"/>
    <property type="match status" value="1"/>
</dbReference>
<name>K4LW69_THEPS</name>
<gene>
    <name evidence="5" type="primary">pabB</name>
    <name evidence="5" type="ordered locus">Tph_c20550</name>
</gene>
<dbReference type="GO" id="GO:0009396">
    <property type="term" value="P:folic acid-containing compound biosynthetic process"/>
    <property type="evidence" value="ECO:0007669"/>
    <property type="project" value="InterPro"/>
</dbReference>
<evidence type="ECO:0000256" key="1">
    <source>
        <dbReference type="ARBA" id="ARBA00013139"/>
    </source>
</evidence>
<dbReference type="InterPro" id="IPR019999">
    <property type="entry name" value="Anth_synth_I-like"/>
</dbReference>
<protein>
    <recommendedName>
        <fullName evidence="1">aminodeoxychorismate synthase</fullName>
        <ecNumber evidence="1">2.6.1.85</ecNumber>
    </recommendedName>
</protein>
<dbReference type="RefSeq" id="WP_015051124.1">
    <property type="nucleotide sequence ID" value="NC_018870.1"/>
</dbReference>
<dbReference type="EC" id="2.6.1.85" evidence="1"/>
<dbReference type="InterPro" id="IPR005801">
    <property type="entry name" value="ADC_synthase"/>
</dbReference>
<dbReference type="PANTHER" id="PTHR11236">
    <property type="entry name" value="AMINOBENZOATE/ANTHRANILATE SYNTHASE"/>
    <property type="match status" value="1"/>
</dbReference>
<dbReference type="STRING" id="1089553.Tph_c20550"/>
<evidence type="ECO:0000313" key="5">
    <source>
        <dbReference type="EMBL" id="AFV12249.1"/>
    </source>
</evidence>
<organism evidence="5 6">
    <name type="scientific">Thermacetogenium phaeum (strain ATCC BAA-254 / DSM 26808 / PB)</name>
    <dbReference type="NCBI Taxonomy" id="1089553"/>
    <lineage>
        <taxon>Bacteria</taxon>
        <taxon>Bacillati</taxon>
        <taxon>Bacillota</taxon>
        <taxon>Clostridia</taxon>
        <taxon>Thermoanaerobacterales</taxon>
        <taxon>Thermoanaerobacteraceae</taxon>
        <taxon>Thermacetogenium</taxon>
    </lineage>
</organism>
<dbReference type="HOGENOM" id="CLU_006493_9_3_9"/>
<dbReference type="Pfam" id="PF00425">
    <property type="entry name" value="Chorismate_bind"/>
    <property type="match status" value="1"/>
</dbReference>
<dbReference type="Proteomes" id="UP000000467">
    <property type="component" value="Chromosome"/>
</dbReference>
<dbReference type="AlphaFoldDB" id="K4LW69"/>
<accession>K4LW69</accession>
<dbReference type="GO" id="GO:0000162">
    <property type="term" value="P:L-tryptophan biosynthetic process"/>
    <property type="evidence" value="ECO:0007669"/>
    <property type="project" value="TreeGrafter"/>
</dbReference>
<reference evidence="5 6" key="1">
    <citation type="journal article" date="2012" name="BMC Genomics">
        <title>Genome-guided analysis of physiological and morphological traits of the fermentative acetate oxidizer Thermacetogenium phaeum.</title>
        <authorList>
            <person name="Oehler D."/>
            <person name="Poehlein A."/>
            <person name="Leimbach A."/>
            <person name="Muller N."/>
            <person name="Daniel R."/>
            <person name="Gottschalk G."/>
            <person name="Schink B."/>
        </authorList>
    </citation>
    <scope>NUCLEOTIDE SEQUENCE [LARGE SCALE GENOMIC DNA]</scope>
    <source>
        <strain evidence="6">ATCC BAA-254 / DSM 26808 / PB</strain>
    </source>
</reference>
<feature type="domain" description="Anthranilate synthase component I N-terminal" evidence="4">
    <location>
        <begin position="9"/>
        <end position="145"/>
    </location>
</feature>
<evidence type="ECO:0000259" key="4">
    <source>
        <dbReference type="Pfam" id="PF04715"/>
    </source>
</evidence>
<feature type="domain" description="Chorismate-utilising enzyme C-terminal" evidence="3">
    <location>
        <begin position="199"/>
        <end position="452"/>
    </location>
</feature>
<keyword evidence="6" id="KW-1185">Reference proteome</keyword>
<dbReference type="InterPro" id="IPR005802">
    <property type="entry name" value="ADC_synth_comp_1"/>
</dbReference>
<dbReference type="InterPro" id="IPR006805">
    <property type="entry name" value="Anth_synth_I_N"/>
</dbReference>
<dbReference type="GO" id="GO:0046820">
    <property type="term" value="F:4-amino-4-deoxychorismate synthase activity"/>
    <property type="evidence" value="ECO:0007669"/>
    <property type="project" value="UniProtKB-EC"/>
</dbReference>
<dbReference type="eggNOG" id="COG0147">
    <property type="taxonomic scope" value="Bacteria"/>
</dbReference>
<dbReference type="PRINTS" id="PR00095">
    <property type="entry name" value="ANTSNTHASEI"/>
</dbReference>
<dbReference type="NCBIfam" id="TIGR00553">
    <property type="entry name" value="pabB"/>
    <property type="match status" value="1"/>
</dbReference>
<dbReference type="SUPFAM" id="SSF56322">
    <property type="entry name" value="ADC synthase"/>
    <property type="match status" value="1"/>
</dbReference>
<dbReference type="InterPro" id="IPR015890">
    <property type="entry name" value="Chorismate_C"/>
</dbReference>
<evidence type="ECO:0000259" key="3">
    <source>
        <dbReference type="Pfam" id="PF00425"/>
    </source>
</evidence>
<dbReference type="Gene3D" id="3.60.120.10">
    <property type="entry name" value="Anthranilate synthase"/>
    <property type="match status" value="1"/>
</dbReference>
<evidence type="ECO:0000313" key="6">
    <source>
        <dbReference type="Proteomes" id="UP000000467"/>
    </source>
</evidence>
<evidence type="ECO:0000256" key="2">
    <source>
        <dbReference type="ARBA" id="ARBA00022679"/>
    </source>
</evidence>
<keyword evidence="2 5" id="KW-0808">Transferase</keyword>
<dbReference type="InterPro" id="IPR010118">
    <property type="entry name" value="Para-NH2Bz/anthranilate_synth"/>
</dbReference>
<proteinExistence type="predicted"/>
<dbReference type="KEGG" id="tpz:Tph_c20550"/>
<dbReference type="PANTHER" id="PTHR11236:SF50">
    <property type="entry name" value="AMINODEOXYCHORISMATE SYNTHASE COMPONENT 1"/>
    <property type="match status" value="1"/>
</dbReference>
<dbReference type="OrthoDB" id="9803598at2"/>
<dbReference type="NCBIfam" id="TIGR01824">
    <property type="entry name" value="PabB-clade2"/>
    <property type="match status" value="1"/>
</dbReference>
<dbReference type="EMBL" id="CP003732">
    <property type="protein sequence ID" value="AFV12249.1"/>
    <property type="molecule type" value="Genomic_DNA"/>
</dbReference>